<dbReference type="InterPro" id="IPR039426">
    <property type="entry name" value="TonB-dep_rcpt-like"/>
</dbReference>
<dbReference type="OrthoDB" id="604358at2"/>
<dbReference type="InterPro" id="IPR023996">
    <property type="entry name" value="TonB-dep_OMP_SusC/RagA"/>
</dbReference>
<feature type="domain" description="TonB-dependent receptor-like beta-barrel" evidence="11">
    <location>
        <begin position="443"/>
        <end position="1025"/>
    </location>
</feature>
<feature type="domain" description="TonB-dependent receptor plug" evidence="12">
    <location>
        <begin position="115"/>
        <end position="220"/>
    </location>
</feature>
<dbReference type="Proteomes" id="UP000199577">
    <property type="component" value="Unassembled WGS sequence"/>
</dbReference>
<dbReference type="EMBL" id="FOLL01000002">
    <property type="protein sequence ID" value="SFB93738.1"/>
    <property type="molecule type" value="Genomic_DNA"/>
</dbReference>
<protein>
    <submittedName>
        <fullName evidence="13">TonB-linked outer membrane protein, SusC/RagA family</fullName>
    </submittedName>
</protein>
<evidence type="ECO:0000256" key="7">
    <source>
        <dbReference type="ARBA" id="ARBA00023237"/>
    </source>
</evidence>
<feature type="chain" id="PRO_5011732840" evidence="10">
    <location>
        <begin position="22"/>
        <end position="1077"/>
    </location>
</feature>
<dbReference type="Pfam" id="PF13715">
    <property type="entry name" value="CarbopepD_reg_2"/>
    <property type="match status" value="1"/>
</dbReference>
<dbReference type="NCBIfam" id="TIGR04056">
    <property type="entry name" value="OMP_RagA_SusC"/>
    <property type="match status" value="1"/>
</dbReference>
<keyword evidence="6 8" id="KW-0472">Membrane</keyword>
<evidence type="ECO:0000256" key="4">
    <source>
        <dbReference type="ARBA" id="ARBA00022692"/>
    </source>
</evidence>
<evidence type="ECO:0000313" key="14">
    <source>
        <dbReference type="Proteomes" id="UP000199577"/>
    </source>
</evidence>
<comment type="subcellular location">
    <subcellularLocation>
        <location evidence="1 8">Cell outer membrane</location>
        <topology evidence="1 8">Multi-pass membrane protein</topology>
    </subcellularLocation>
</comment>
<dbReference type="InterPro" id="IPR012910">
    <property type="entry name" value="Plug_dom"/>
</dbReference>
<keyword evidence="5 9" id="KW-0798">TonB box</keyword>
<dbReference type="SUPFAM" id="SSF49464">
    <property type="entry name" value="Carboxypeptidase regulatory domain-like"/>
    <property type="match status" value="1"/>
</dbReference>
<evidence type="ECO:0000259" key="11">
    <source>
        <dbReference type="Pfam" id="PF00593"/>
    </source>
</evidence>
<evidence type="ECO:0000259" key="12">
    <source>
        <dbReference type="Pfam" id="PF07715"/>
    </source>
</evidence>
<name>A0A1I1F7Q4_9SPHI</name>
<dbReference type="Gene3D" id="2.40.170.20">
    <property type="entry name" value="TonB-dependent receptor, beta-barrel domain"/>
    <property type="match status" value="1"/>
</dbReference>
<organism evidence="13 14">
    <name type="scientific">Parapedobacter composti</name>
    <dbReference type="NCBI Taxonomy" id="623281"/>
    <lineage>
        <taxon>Bacteria</taxon>
        <taxon>Pseudomonadati</taxon>
        <taxon>Bacteroidota</taxon>
        <taxon>Sphingobacteriia</taxon>
        <taxon>Sphingobacteriales</taxon>
        <taxon>Sphingobacteriaceae</taxon>
        <taxon>Parapedobacter</taxon>
    </lineage>
</organism>
<evidence type="ECO:0000256" key="8">
    <source>
        <dbReference type="PROSITE-ProRule" id="PRU01360"/>
    </source>
</evidence>
<keyword evidence="4 8" id="KW-0812">Transmembrane</keyword>
<keyword evidence="14" id="KW-1185">Reference proteome</keyword>
<sequence>MAKQIYYLMMFCLLTSATVLAQQTARVTGYVTDNGGRPLQGVTVTRGGSGPGAVTAADGAFSLDIARGDELSFTLVGYQSQKIVYDGQPSVQVQLSPEERSLEEVVVVGYGTMKRRDLVGAVDQISGDRLQNRGNMNISRSLQGMMPGLNITMRDGKPSRGATLNLRGTGSIGAGGGALILIDGVEGDMTTVNPDDVESVSILKDASSAAVYGARGAFGVVLITTKKAAEGKPKITYSGGLSRHQRLVKMEDNIISNGLQWTDGWYKAYMEGMDLGTPPGGINNVFKYSTEWYNELRKRDADPTLEKIRVNSAGEYEYFGNTNWFDVVYRDYNLSTEHNLSLSGGTDRAKYYLSGRYFNQEGIYNAGNEDYNQYNVRAKGQIQLTPKLVLDNNMDFIRRHIHQPMVMYDRQLLPRMLEHQAYPMTMVRNLDGTWTETAVYTGWAGFVEGTSYQKNQKFDLRNITGLTYTAIPEQLIFKGEFTYLFNHSERQRVENMYDFYTGPSIKKTRHTFSSLEHYSYDNQYMVLNATANYIPKFSGTDHRLNLLAGWNMEERRSRDIRTYRRGLLYPTKPSFALMDGDYYINDQAGYEWAYAGLFFRGNYNYKDKYLVEVSGRYDGTSKFPSNQQWGFFPSASLAWRINEERFMQPTAGWLNDLKLRLSVGGLGNGNVDPYLYLPTMPINRSSLIIDDLLQTYTYAPANIPRSLTWEKATTYDIGLDFTVLNNRLSVILDYYERHTTDMFTVGPEVPHVFGAAIPRGNNADLKTKGWEASVEWRDQGSLADKPFQYSVKAMLWDSRSWVTKYNNPNKLLSTYYEGMEIGEIWGYRILGLFRDQEDIDNHVDQSRIIVSGSNILKPGDLKFADLNGDQAITPGANTVDDPGDRTIIGNTTPRYQFGVNLGFSWNRIGLNAFIQGVGQRHWYPAKESAYFWGQYNRPYGYMLNMHTGDNVWTEENQNVDAYWPRYRGYLALNANRSMTVTNDRYLQNAAYVRLKNLQISYAFSPRICSKLGMQALNVYLAGENLYTWSPMFRVTKNFDPEVIHAGDTDFRATSGTDGDGYGYPMLNTYTLGINLTF</sequence>
<dbReference type="STRING" id="623281.SAMN05421747_102212"/>
<dbReference type="NCBIfam" id="TIGR04057">
    <property type="entry name" value="SusC_RagA_signa"/>
    <property type="match status" value="1"/>
</dbReference>
<dbReference type="PROSITE" id="PS52016">
    <property type="entry name" value="TONB_DEPENDENT_REC_3"/>
    <property type="match status" value="1"/>
</dbReference>
<keyword evidence="2 8" id="KW-0813">Transport</keyword>
<proteinExistence type="inferred from homology"/>
<evidence type="ECO:0000256" key="9">
    <source>
        <dbReference type="RuleBase" id="RU003357"/>
    </source>
</evidence>
<evidence type="ECO:0000256" key="6">
    <source>
        <dbReference type="ARBA" id="ARBA00023136"/>
    </source>
</evidence>
<keyword evidence="10" id="KW-0732">Signal</keyword>
<dbReference type="InterPro" id="IPR037066">
    <property type="entry name" value="Plug_dom_sf"/>
</dbReference>
<comment type="similarity">
    <text evidence="8 9">Belongs to the TonB-dependent receptor family.</text>
</comment>
<dbReference type="InterPro" id="IPR036942">
    <property type="entry name" value="Beta-barrel_TonB_sf"/>
</dbReference>
<reference evidence="13 14" key="1">
    <citation type="submission" date="2016-10" db="EMBL/GenBank/DDBJ databases">
        <authorList>
            <person name="de Groot N.N."/>
        </authorList>
    </citation>
    <scope>NUCLEOTIDE SEQUENCE [LARGE SCALE GENOMIC DNA]</scope>
    <source>
        <strain evidence="13 14">DSM 22900</strain>
    </source>
</reference>
<keyword evidence="3 8" id="KW-1134">Transmembrane beta strand</keyword>
<feature type="signal peptide" evidence="10">
    <location>
        <begin position="1"/>
        <end position="21"/>
    </location>
</feature>
<dbReference type="GO" id="GO:0009279">
    <property type="term" value="C:cell outer membrane"/>
    <property type="evidence" value="ECO:0007669"/>
    <property type="project" value="UniProtKB-SubCell"/>
</dbReference>
<evidence type="ECO:0000256" key="5">
    <source>
        <dbReference type="ARBA" id="ARBA00023077"/>
    </source>
</evidence>
<evidence type="ECO:0000256" key="2">
    <source>
        <dbReference type="ARBA" id="ARBA00022448"/>
    </source>
</evidence>
<dbReference type="InterPro" id="IPR023997">
    <property type="entry name" value="TonB-dep_OMP_SusC/RagA_CS"/>
</dbReference>
<dbReference type="RefSeq" id="WP_090971405.1">
    <property type="nucleotide sequence ID" value="NZ_FOLL01000002.1"/>
</dbReference>
<dbReference type="InterPro" id="IPR008969">
    <property type="entry name" value="CarboxyPept-like_regulatory"/>
</dbReference>
<dbReference type="Gene3D" id="2.60.40.1120">
    <property type="entry name" value="Carboxypeptidase-like, regulatory domain"/>
    <property type="match status" value="1"/>
</dbReference>
<dbReference type="AlphaFoldDB" id="A0A1I1F7Q4"/>
<keyword evidence="7 8" id="KW-0998">Cell outer membrane</keyword>
<dbReference type="Pfam" id="PF07715">
    <property type="entry name" value="Plug"/>
    <property type="match status" value="1"/>
</dbReference>
<evidence type="ECO:0000256" key="10">
    <source>
        <dbReference type="SAM" id="SignalP"/>
    </source>
</evidence>
<accession>A0A1I1F7Q4</accession>
<dbReference type="InterPro" id="IPR000531">
    <property type="entry name" value="Beta-barrel_TonB"/>
</dbReference>
<dbReference type="SUPFAM" id="SSF56935">
    <property type="entry name" value="Porins"/>
    <property type="match status" value="1"/>
</dbReference>
<dbReference type="Gene3D" id="2.170.130.10">
    <property type="entry name" value="TonB-dependent receptor, plug domain"/>
    <property type="match status" value="1"/>
</dbReference>
<evidence type="ECO:0000256" key="1">
    <source>
        <dbReference type="ARBA" id="ARBA00004571"/>
    </source>
</evidence>
<gene>
    <name evidence="13" type="ORF">SAMN05421747_102212</name>
</gene>
<evidence type="ECO:0000313" key="13">
    <source>
        <dbReference type="EMBL" id="SFB93738.1"/>
    </source>
</evidence>
<evidence type="ECO:0000256" key="3">
    <source>
        <dbReference type="ARBA" id="ARBA00022452"/>
    </source>
</evidence>
<dbReference type="Pfam" id="PF00593">
    <property type="entry name" value="TonB_dep_Rec_b-barrel"/>
    <property type="match status" value="1"/>
</dbReference>